<reference evidence="1" key="1">
    <citation type="submission" date="2020-08" db="EMBL/GenBank/DDBJ databases">
        <title>Plant Genome Project.</title>
        <authorList>
            <person name="Zhang R.-G."/>
        </authorList>
    </citation>
    <scope>NUCLEOTIDE SEQUENCE</scope>
    <source>
        <strain evidence="1">WSP0</strain>
        <tissue evidence="1">Leaf</tissue>
    </source>
</reference>
<name>A0AAV6K6U9_9ERIC</name>
<organism evidence="1 2">
    <name type="scientific">Rhododendron griersonianum</name>
    <dbReference type="NCBI Taxonomy" id="479676"/>
    <lineage>
        <taxon>Eukaryota</taxon>
        <taxon>Viridiplantae</taxon>
        <taxon>Streptophyta</taxon>
        <taxon>Embryophyta</taxon>
        <taxon>Tracheophyta</taxon>
        <taxon>Spermatophyta</taxon>
        <taxon>Magnoliopsida</taxon>
        <taxon>eudicotyledons</taxon>
        <taxon>Gunneridae</taxon>
        <taxon>Pentapetalae</taxon>
        <taxon>asterids</taxon>
        <taxon>Ericales</taxon>
        <taxon>Ericaceae</taxon>
        <taxon>Ericoideae</taxon>
        <taxon>Rhodoreae</taxon>
        <taxon>Rhododendron</taxon>
    </lineage>
</organism>
<evidence type="ECO:0000313" key="2">
    <source>
        <dbReference type="Proteomes" id="UP000823749"/>
    </source>
</evidence>
<dbReference type="EMBL" id="JACTNZ010000005">
    <property type="protein sequence ID" value="KAG5548141.1"/>
    <property type="molecule type" value="Genomic_DNA"/>
</dbReference>
<dbReference type="Proteomes" id="UP000823749">
    <property type="component" value="Chromosome 5"/>
</dbReference>
<evidence type="ECO:0000313" key="1">
    <source>
        <dbReference type="EMBL" id="KAG5548141.1"/>
    </source>
</evidence>
<dbReference type="AlphaFoldDB" id="A0AAV6K6U9"/>
<accession>A0AAV6K6U9</accession>
<sequence>MPSSTTPPSMVVPTTTPIAIFPTTMPHFYLTIMNTRPFYSPFLPAATTLLLLPTLGGMLQPDVGSSQPPLSTAYTYNTYSSQPLDTVQAHPWVGACRSLTLARLPTHTIVCTPTTIRSWTMQTRLCLMSRHGHGQTCL</sequence>
<gene>
    <name evidence="1" type="ORF">RHGRI_013740</name>
</gene>
<keyword evidence="2" id="KW-1185">Reference proteome</keyword>
<protein>
    <submittedName>
        <fullName evidence="1">Uncharacterized protein</fullName>
    </submittedName>
</protein>
<proteinExistence type="predicted"/>
<comment type="caution">
    <text evidence="1">The sequence shown here is derived from an EMBL/GenBank/DDBJ whole genome shotgun (WGS) entry which is preliminary data.</text>
</comment>